<evidence type="ECO:0000313" key="1">
    <source>
        <dbReference type="EMBL" id="MPM52220.1"/>
    </source>
</evidence>
<sequence>MGKAGHLGVLLGHTVPPVDQDEAHVAALNGHGGPEDAVFFNVLFHLGLLAHSCGVDKQKFPLFILKGRVDGIPGGACHIADDAPLLP</sequence>
<comment type="caution">
    <text evidence="1">The sequence shown here is derived from an EMBL/GenBank/DDBJ whole genome shotgun (WGS) entry which is preliminary data.</text>
</comment>
<accession>A0A645AGA1</accession>
<name>A0A645AGA1_9ZZZZ</name>
<dbReference type="AlphaFoldDB" id="A0A645AGA1"/>
<protein>
    <submittedName>
        <fullName evidence="1">Uncharacterized protein</fullName>
    </submittedName>
</protein>
<gene>
    <name evidence="1" type="ORF">SDC9_98977</name>
</gene>
<organism evidence="1">
    <name type="scientific">bioreactor metagenome</name>
    <dbReference type="NCBI Taxonomy" id="1076179"/>
    <lineage>
        <taxon>unclassified sequences</taxon>
        <taxon>metagenomes</taxon>
        <taxon>ecological metagenomes</taxon>
    </lineage>
</organism>
<dbReference type="EMBL" id="VSSQ01013761">
    <property type="protein sequence ID" value="MPM52220.1"/>
    <property type="molecule type" value="Genomic_DNA"/>
</dbReference>
<proteinExistence type="predicted"/>
<reference evidence="1" key="1">
    <citation type="submission" date="2019-08" db="EMBL/GenBank/DDBJ databases">
        <authorList>
            <person name="Kucharzyk K."/>
            <person name="Murdoch R.W."/>
            <person name="Higgins S."/>
            <person name="Loffler F."/>
        </authorList>
    </citation>
    <scope>NUCLEOTIDE SEQUENCE</scope>
</reference>